<evidence type="ECO:0000256" key="2">
    <source>
        <dbReference type="ARBA" id="ARBA00009245"/>
    </source>
</evidence>
<dbReference type="GO" id="GO:0051123">
    <property type="term" value="P:RNA polymerase II preinitiation complex assembly"/>
    <property type="evidence" value="ECO:0007669"/>
    <property type="project" value="TreeGrafter"/>
</dbReference>
<name>A0A9Q1HAS6_HOLLE</name>
<gene>
    <name evidence="9" type="ORF">HOLleu_16235</name>
</gene>
<evidence type="ECO:0000256" key="7">
    <source>
        <dbReference type="SAM" id="MobiDB-lite"/>
    </source>
</evidence>
<dbReference type="EMBL" id="JAIZAY010000007">
    <property type="protein sequence ID" value="KAJ8038728.1"/>
    <property type="molecule type" value="Genomic_DNA"/>
</dbReference>
<evidence type="ECO:0000256" key="1">
    <source>
        <dbReference type="ARBA" id="ARBA00004123"/>
    </source>
</evidence>
<dbReference type="Gene3D" id="1.10.20.10">
    <property type="entry name" value="Histone, subunit A"/>
    <property type="match status" value="1"/>
</dbReference>
<dbReference type="InterPro" id="IPR009072">
    <property type="entry name" value="Histone-fold"/>
</dbReference>
<dbReference type="InterPro" id="IPR042225">
    <property type="entry name" value="Ncb2"/>
</dbReference>
<protein>
    <recommendedName>
        <fullName evidence="3">Protein Dr1</fullName>
    </recommendedName>
    <alternativeName>
        <fullName evidence="6">Down-regulator of transcription 1</fullName>
    </alternativeName>
    <alternativeName>
        <fullName evidence="5">Negative cofactor 2-beta</fullName>
    </alternativeName>
</protein>
<evidence type="ECO:0000256" key="3">
    <source>
        <dbReference type="ARBA" id="ARBA00018742"/>
    </source>
</evidence>
<dbReference type="AlphaFoldDB" id="A0A9Q1HAS6"/>
<dbReference type="Proteomes" id="UP001152320">
    <property type="component" value="Chromosome 7"/>
</dbReference>
<evidence type="ECO:0000313" key="10">
    <source>
        <dbReference type="Proteomes" id="UP001152320"/>
    </source>
</evidence>
<sequence>MADSPDDEVTIPRAALNKMMKEILPHVRVAGDARELILNCCTEFVHLISSEANEICNKQMKKTISPEHVLAALESLGFGAYMTDCKSALEECKTVAAKKRRGSNRLENLGIPEEELLRQQQELFEKARLEQAAIEHQEWLQLQAAQMQQQVGQFLPGMPPLPSEQTLPGPGAAGLPFQVHATEHGHVGQISEQPGSGQDRLQTGSDVRTLSPSDQPSLPSGFQAPLANASDMNTPSAVADTFELGKSSVSSGEISTVPSETAELSCSTPVEDASKGSKNGKTG</sequence>
<comment type="similarity">
    <text evidence="2">Belongs to the NC2 beta/DR1 family.</text>
</comment>
<evidence type="ECO:0000313" key="9">
    <source>
        <dbReference type="EMBL" id="KAJ8038728.1"/>
    </source>
</evidence>
<evidence type="ECO:0000256" key="4">
    <source>
        <dbReference type="ARBA" id="ARBA00023242"/>
    </source>
</evidence>
<dbReference type="GO" id="GO:0017025">
    <property type="term" value="F:TBP-class protein binding"/>
    <property type="evidence" value="ECO:0007669"/>
    <property type="project" value="TreeGrafter"/>
</dbReference>
<feature type="compositionally biased region" description="Polar residues" evidence="7">
    <location>
        <begin position="247"/>
        <end position="268"/>
    </location>
</feature>
<evidence type="ECO:0000256" key="6">
    <source>
        <dbReference type="ARBA" id="ARBA00032651"/>
    </source>
</evidence>
<dbReference type="Pfam" id="PF00808">
    <property type="entry name" value="CBFD_NFYB_HMF"/>
    <property type="match status" value="1"/>
</dbReference>
<dbReference type="PANTHER" id="PTHR46138">
    <property type="entry name" value="PROTEIN DR1"/>
    <property type="match status" value="1"/>
</dbReference>
<dbReference type="GO" id="GO:0016251">
    <property type="term" value="F:RNA polymerase II general transcription initiation factor activity"/>
    <property type="evidence" value="ECO:0007669"/>
    <property type="project" value="TreeGrafter"/>
</dbReference>
<dbReference type="PANTHER" id="PTHR46138:SF1">
    <property type="entry name" value="PROTEIN DR1"/>
    <property type="match status" value="1"/>
</dbReference>
<dbReference type="OrthoDB" id="601405at2759"/>
<comment type="subcellular location">
    <subcellularLocation>
        <location evidence="1">Nucleus</location>
    </subcellularLocation>
</comment>
<feature type="domain" description="Transcription factor CBF/NF-Y/archaeal histone" evidence="8">
    <location>
        <begin position="10"/>
        <end position="73"/>
    </location>
</feature>
<dbReference type="GO" id="GO:0017054">
    <property type="term" value="C:negative cofactor 2 complex"/>
    <property type="evidence" value="ECO:0007669"/>
    <property type="project" value="InterPro"/>
</dbReference>
<dbReference type="FunFam" id="1.10.20.10:FF:000019">
    <property type="entry name" value="Negative cofactor 2 beta"/>
    <property type="match status" value="1"/>
</dbReference>
<evidence type="ECO:0000256" key="5">
    <source>
        <dbReference type="ARBA" id="ARBA00030451"/>
    </source>
</evidence>
<dbReference type="SUPFAM" id="SSF47113">
    <property type="entry name" value="Histone-fold"/>
    <property type="match status" value="1"/>
</dbReference>
<proteinExistence type="inferred from homology"/>
<dbReference type="CDD" id="cd22905">
    <property type="entry name" value="HFD_Dr1"/>
    <property type="match status" value="1"/>
</dbReference>
<feature type="compositionally biased region" description="Polar residues" evidence="7">
    <location>
        <begin position="190"/>
        <end position="220"/>
    </location>
</feature>
<dbReference type="InterPro" id="IPR003958">
    <property type="entry name" value="CBFA_NFYB_domain"/>
</dbReference>
<accession>A0A9Q1HAS6</accession>
<evidence type="ECO:0000259" key="8">
    <source>
        <dbReference type="Pfam" id="PF00808"/>
    </source>
</evidence>
<reference evidence="9" key="1">
    <citation type="submission" date="2021-10" db="EMBL/GenBank/DDBJ databases">
        <title>Tropical sea cucumber genome reveals ecological adaptation and Cuvierian tubules defense mechanism.</title>
        <authorList>
            <person name="Chen T."/>
        </authorList>
    </citation>
    <scope>NUCLEOTIDE SEQUENCE</scope>
    <source>
        <strain evidence="9">Nanhai2018</strain>
        <tissue evidence="9">Muscle</tissue>
    </source>
</reference>
<feature type="region of interest" description="Disordered" evidence="7">
    <location>
        <begin position="188"/>
        <end position="283"/>
    </location>
</feature>
<keyword evidence="4" id="KW-0539">Nucleus</keyword>
<dbReference type="GO" id="GO:0000122">
    <property type="term" value="P:negative regulation of transcription by RNA polymerase II"/>
    <property type="evidence" value="ECO:0007669"/>
    <property type="project" value="InterPro"/>
</dbReference>
<dbReference type="GO" id="GO:0046982">
    <property type="term" value="F:protein heterodimerization activity"/>
    <property type="evidence" value="ECO:0007669"/>
    <property type="project" value="InterPro"/>
</dbReference>
<organism evidence="9 10">
    <name type="scientific">Holothuria leucospilota</name>
    <name type="common">Black long sea cucumber</name>
    <name type="synonym">Mertensiothuria leucospilota</name>
    <dbReference type="NCBI Taxonomy" id="206669"/>
    <lineage>
        <taxon>Eukaryota</taxon>
        <taxon>Metazoa</taxon>
        <taxon>Echinodermata</taxon>
        <taxon>Eleutherozoa</taxon>
        <taxon>Echinozoa</taxon>
        <taxon>Holothuroidea</taxon>
        <taxon>Aspidochirotacea</taxon>
        <taxon>Aspidochirotida</taxon>
        <taxon>Holothuriidae</taxon>
        <taxon>Holothuria</taxon>
    </lineage>
</organism>
<feature type="region of interest" description="Disordered" evidence="7">
    <location>
        <begin position="153"/>
        <end position="176"/>
    </location>
</feature>
<keyword evidence="10" id="KW-1185">Reference proteome</keyword>
<comment type="caution">
    <text evidence="9">The sequence shown here is derived from an EMBL/GenBank/DDBJ whole genome shotgun (WGS) entry which is preliminary data.</text>
</comment>